<evidence type="ECO:0000256" key="3">
    <source>
        <dbReference type="ARBA" id="ARBA00010304"/>
    </source>
</evidence>
<evidence type="ECO:0000256" key="13">
    <source>
        <dbReference type="ARBA" id="ARBA00023242"/>
    </source>
</evidence>
<comment type="subcellular location">
    <subcellularLocation>
        <location evidence="2">Membrane</location>
    </subcellularLocation>
    <subcellularLocation>
        <location evidence="1">Nucleus</location>
    </subcellularLocation>
</comment>
<dbReference type="Gene3D" id="2.30.30.100">
    <property type="match status" value="1"/>
</dbReference>
<keyword evidence="24" id="KW-1185">Reference proteome</keyword>
<feature type="compositionally biased region" description="Polar residues" evidence="21">
    <location>
        <begin position="1030"/>
        <end position="1045"/>
    </location>
</feature>
<evidence type="ECO:0000256" key="20">
    <source>
        <dbReference type="PIRSR" id="PIRSR602401-1"/>
    </source>
</evidence>
<dbReference type="InterPro" id="IPR002401">
    <property type="entry name" value="Cyt_P450_E_grp-I"/>
</dbReference>
<evidence type="ECO:0000256" key="5">
    <source>
        <dbReference type="ARBA" id="ARBA00022723"/>
    </source>
</evidence>
<dbReference type="EC" id="1.14.14.92" evidence="16"/>
<feature type="region of interest" description="Disordered" evidence="21">
    <location>
        <begin position="1026"/>
        <end position="1213"/>
    </location>
</feature>
<feature type="compositionally biased region" description="Pro residues" evidence="21">
    <location>
        <begin position="1311"/>
        <end position="1322"/>
    </location>
</feature>
<keyword evidence="7" id="KW-0560">Oxidoreductase</keyword>
<sequence length="2330" mass="257293">MSDSSRSVQARCPPLRQARGTKLNTIIEDLRETQYSEEEKEELGHDDFKANDFLKPAASPRLKLKTSGLPTSSSKLGRLFSPLSAGTMSSCSDTEWQHQMQGFDELYDATDDESETSDDCTSFCSSRPTSMITPTTRNSLGSSVSRNRYPTLTIPPSSTWPSIQGAPKSSPVPPTPPSKIPVSPAALSRLTHSVPALHAPPSLDGSVSSDQVSNISAPATPDLQSLPDDAWDPRDFHVRPDLESQSTASDIDASSDIQSVEIAIEGTEEDWRHVLGNFPQIPSAGNNRSPSLSLDLDAEPIREHTPSDQGVFLPEDALAMLQHIPLDGTPDPWSETSSNEEMWQLEPPSRPRSADEATPASALSGCSFSNLSIPSPGGFFASLGPRARHTWSIPKGNKVPSSAIAENFYNLPFSRDEGEIVEQVIELPERSTEEQLTAVYAPEGPPTAIRIPPETESHPIEHPESPVSVVDDAVNEIPRPAVSYEYDEHYGEELQQRSMASLDRTSVWLAAQATYLAALNETNPVNNIEHRDGVTDDAEENREDVPSDLTHKKSVRFTEAFPEPTSSLPSALASRDSIYWRGFQSVRKQAGRRDGFMHRNMRFDAVQSNRLGLTGMHTNCLLGNYELTPSERPPYNGPFAQAPRKSVLASVLAEKAQFSTLEKEQSVLAQIHQPMWAIDALKFLNGGRLIASPASRRFSKSNKRRVRVLDLGGHASCEWAWDLAHDNPDIKVYTAFTEQQAVNPGIKGPPNHQPVSVQHLWKLPFPDNKFDVISARSLPALLKNECPVGENKDEYDLCLKECYRCLKPGGYLEFFVMDAEISHAGDYACATSVEFAFNLKTRGYDPNPTKNFLGHLRNERFLGIKRAWMFLPIGVEPVKRPPPRETPEPRVKSQIEDCEAVHGPVGSTADIASLTGLLGGWIWEQWLLKLQVEMGRGRDRLLEGVGGVFDEGRKNGAGWTCLFFKTLTNQTVTIELKNDIRIRGTLKSVDQYLNIKLDDVDVLDLDKYPHLSSVKNMFIRGSVVRYKTDSPPNSTSRQPRITQFGTKGGAKNATPTLRREDSSNASSTTGSLFLEDRNGAKSKIGGNSSGGEKIGRERSKTPDDIWGEDEGLDDDRYHENGSANKKRKVDSPSVSNATEDGSKPSHTPVPAKSRHTSGPFIDESDSEDDLGVFGEVDELSKAPGKGDKPGKEPTGVDDEKSDKEEASAVDIPPLVREATSHIEDDEFANFDDLGEEEFRDEELLEPLGEEEEREQPCGFDLYDSNDLVEEGEFEEGSGEVADCPICQTSLAGLNESDVSIHVNNCLDGKPNPAPSKEPPVPPDKALTRQEKAAIARPAQRDPYAAGNTGSTSAFSKLMAGNAEDTAWSTAASNEVSSRGKQAYQRTCPFYKIIPGFSICVDAFRYGAVEGCNAYFLSHFHSDHYVGLTSSWCHGPIYCSKVTGNLVRQQLKVNPKWVVDLEFEKKTEVPGTGGVQVTLIDANHCPGSALFLFEKTLGHGPSPKMQRVLHCGDFRASPAHVQHALLRPEGFDPVTGQRRQQRIDVCYLDTTYMNPKYAFPSQEDVISACSNLCVQLDQDQDGGVGSATSQKAKNAGIGNAMSKFISAVAGSNGTQTTSQPRGRLLVVMGTYSIGKERICLGIARALKSKIYATAAKKRICACLEDAELLSLLTDDPLEAQIHMQTVFEIRAETLADYLDSMKPHFSRVVGFRPTGWSYRPPAGRMLDNPPVSTVLHSPHWKTPYGVGNLAPQRGSTRESACYGVPYSEHSSFRELTMFCCALRIGRVIPTVNVGSQKSRERMKAWIERWEMEKRKNGFIMLTDLLSPYLFLALAVAYYLVPYLQRWSLHDIPAPSVAGFTNLWLMLTTRRGSRCLVIHDAHKKYGKMVRLAPKHVSIADDAAIQAIYGHGNGFLKSDFYDAFVSIRRGLFNTRDRAEHSRKRKTVSHTFSAKSIGQFEQYIHGNIELFVKKWNSIAELQRNPKTGYATIDALNWFNYLAFDIIGDLAFGAPFGMIEKGKDIAEMRKTPDSPPSYVQAVEVLNRRGEVSATIGCFPAIKPFAKYLPDRFFREGMEAVENLAGIAVARVNERLKPEVMANNTRVDLLARLMEGKDSTGNKLGREELTAEALTQLIAGSDTTSNTSCAILYWCLRTPGVIENLHKILDEAIPKDVDVPTHAMVKEIPYLQWVIWETMRIHSTSAMGLPREIPPGSPPVNISGHVFHAGDVLSVPSYTIHRSTEIWGPDAEQFIPERWAPERLTSRQKAAFIPFSTGPRACVGRNVAEMELLVICATVFRLFDFVIQQEGPMESSEGFLRKPLGLEVGLKKRTVA</sequence>
<feature type="region of interest" description="Disordered" evidence="21">
    <location>
        <begin position="1307"/>
        <end position="1346"/>
    </location>
</feature>
<comment type="similarity">
    <text evidence="4">Belongs to the cytochrome P450 family.</text>
</comment>
<feature type="region of interest" description="Disordered" evidence="21">
    <location>
        <begin position="1"/>
        <end position="23"/>
    </location>
</feature>
<feature type="compositionally biased region" description="Acidic residues" evidence="21">
    <location>
        <begin position="1236"/>
        <end position="1253"/>
    </location>
</feature>
<feature type="region of interest" description="Disordered" evidence="21">
    <location>
        <begin position="527"/>
        <end position="546"/>
    </location>
</feature>
<dbReference type="GO" id="GO:0035312">
    <property type="term" value="F:5'-3' DNA exonuclease activity"/>
    <property type="evidence" value="ECO:0007669"/>
    <property type="project" value="TreeGrafter"/>
</dbReference>
<dbReference type="GeneID" id="63753856"/>
<dbReference type="InterPro" id="IPR029063">
    <property type="entry name" value="SAM-dependent_MTases_sf"/>
</dbReference>
<comment type="cofactor">
    <cofactor evidence="20">
        <name>heme</name>
        <dbReference type="ChEBI" id="CHEBI:30413"/>
    </cofactor>
</comment>
<feature type="region of interest" description="Disordered" evidence="21">
    <location>
        <begin position="324"/>
        <end position="361"/>
    </location>
</feature>
<dbReference type="GO" id="GO:0005506">
    <property type="term" value="F:iron ion binding"/>
    <property type="evidence" value="ECO:0007669"/>
    <property type="project" value="InterPro"/>
</dbReference>
<evidence type="ECO:0000256" key="18">
    <source>
        <dbReference type="ARBA" id="ARBA00081895"/>
    </source>
</evidence>
<dbReference type="Proteomes" id="UP000184383">
    <property type="component" value="Unassembled WGS sequence"/>
</dbReference>
<keyword evidence="9" id="KW-0503">Monooxygenase</keyword>
<gene>
    <name evidence="23" type="ORF">ASPWEDRAFT_54078</name>
</gene>
<dbReference type="InterPro" id="IPR036396">
    <property type="entry name" value="Cyt_P450_sf"/>
</dbReference>
<feature type="compositionally biased region" description="Basic and acidic residues" evidence="21">
    <location>
        <begin position="231"/>
        <end position="242"/>
    </location>
</feature>
<organism evidence="23 24">
    <name type="scientific">Aspergillus wentii DTO 134E9</name>
    <dbReference type="NCBI Taxonomy" id="1073089"/>
    <lineage>
        <taxon>Eukaryota</taxon>
        <taxon>Fungi</taxon>
        <taxon>Dikarya</taxon>
        <taxon>Ascomycota</taxon>
        <taxon>Pezizomycotina</taxon>
        <taxon>Eurotiomycetes</taxon>
        <taxon>Eurotiomycetidae</taxon>
        <taxon>Eurotiales</taxon>
        <taxon>Aspergillaceae</taxon>
        <taxon>Aspergillus</taxon>
        <taxon>Aspergillus subgen. Cremei</taxon>
    </lineage>
</organism>
<dbReference type="FunFam" id="3.40.50.12650:FF:000007">
    <property type="entry name" value="DNA cross-link repair 1A protein, variant"/>
    <property type="match status" value="1"/>
</dbReference>
<dbReference type="RefSeq" id="XP_040686161.1">
    <property type="nucleotide sequence ID" value="XM_040838008.1"/>
</dbReference>
<dbReference type="GO" id="GO:0006397">
    <property type="term" value="P:mRNA processing"/>
    <property type="evidence" value="ECO:0007669"/>
    <property type="project" value="InterPro"/>
</dbReference>
<evidence type="ECO:0000256" key="8">
    <source>
        <dbReference type="ARBA" id="ARBA00023004"/>
    </source>
</evidence>
<dbReference type="SUPFAM" id="SSF48264">
    <property type="entry name" value="Cytochrome P450"/>
    <property type="match status" value="1"/>
</dbReference>
<feature type="compositionally biased region" description="Low complexity" evidence="21">
    <location>
        <begin position="244"/>
        <end position="254"/>
    </location>
</feature>
<dbReference type="PRINTS" id="PR00463">
    <property type="entry name" value="EP450I"/>
</dbReference>
<dbReference type="InterPro" id="IPR017972">
    <property type="entry name" value="Cyt_P450_CS"/>
</dbReference>
<evidence type="ECO:0000256" key="12">
    <source>
        <dbReference type="ARBA" id="ARBA00023204"/>
    </source>
</evidence>
<evidence type="ECO:0000256" key="6">
    <source>
        <dbReference type="ARBA" id="ARBA00022763"/>
    </source>
</evidence>
<dbReference type="VEuPathDB" id="FungiDB:ASPWEDRAFT_54078"/>
<dbReference type="GO" id="GO:0032991">
    <property type="term" value="C:protein-containing complex"/>
    <property type="evidence" value="ECO:0007669"/>
    <property type="project" value="UniProtKB-ARBA"/>
</dbReference>
<evidence type="ECO:0000256" key="11">
    <source>
        <dbReference type="ARBA" id="ARBA00023180"/>
    </source>
</evidence>
<dbReference type="Gene3D" id="1.10.630.10">
    <property type="entry name" value="Cytochrome P450"/>
    <property type="match status" value="1"/>
</dbReference>
<evidence type="ECO:0000256" key="15">
    <source>
        <dbReference type="ARBA" id="ARBA00050706"/>
    </source>
</evidence>
<dbReference type="Pfam" id="PF07522">
    <property type="entry name" value="DRMBL"/>
    <property type="match status" value="1"/>
</dbReference>
<evidence type="ECO:0000256" key="9">
    <source>
        <dbReference type="ARBA" id="ARBA00023033"/>
    </source>
</evidence>
<dbReference type="CDD" id="cd16273">
    <property type="entry name" value="SNM1A-1C-like_MBL-fold"/>
    <property type="match status" value="1"/>
</dbReference>
<feature type="compositionally biased region" description="Polar residues" evidence="21">
    <location>
        <begin position="131"/>
        <end position="162"/>
    </location>
</feature>
<keyword evidence="5 20" id="KW-0479">Metal-binding</keyword>
<feature type="compositionally biased region" description="Basic and acidic residues" evidence="21">
    <location>
        <begin position="1093"/>
        <end position="1103"/>
    </location>
</feature>
<dbReference type="Pfam" id="PF08241">
    <property type="entry name" value="Methyltransf_11"/>
    <property type="match status" value="1"/>
</dbReference>
<dbReference type="PROSITE" id="PS00086">
    <property type="entry name" value="CYTOCHROME_P450"/>
    <property type="match status" value="1"/>
</dbReference>
<comment type="subunit">
    <text evidence="14">Component of the heptameric LSM1-LSM7 complex, which consists of LSM1, LSM2, LSM3, LSM4, LSM5, LSM6 and LSM7. Component of the heptameric LSM2-LSM8 complex, which consists of LSM2, LSM3, LSM4, LSM5, LSM6, LSM7 and LSM8. The LSm subunits form a seven-membered ring structure with a doughnut shape.</text>
</comment>
<proteinExistence type="inferred from homology"/>
<dbReference type="CDD" id="cd11061">
    <property type="entry name" value="CYP67-like"/>
    <property type="match status" value="1"/>
</dbReference>
<dbReference type="SMART" id="SM00651">
    <property type="entry name" value="Sm"/>
    <property type="match status" value="1"/>
</dbReference>
<dbReference type="Pfam" id="PF00067">
    <property type="entry name" value="p450"/>
    <property type="match status" value="1"/>
</dbReference>
<comment type="catalytic activity">
    <reaction evidence="15">
        <text>benzoate + reduced [NADPH--hemoprotein reductase] + O2 = 4-hydroxybenzoate + oxidized [NADPH--hemoprotein reductase] + H2O + H(+)</text>
        <dbReference type="Rhea" id="RHEA:18033"/>
        <dbReference type="Rhea" id="RHEA-COMP:11964"/>
        <dbReference type="Rhea" id="RHEA-COMP:11965"/>
        <dbReference type="ChEBI" id="CHEBI:15377"/>
        <dbReference type="ChEBI" id="CHEBI:15378"/>
        <dbReference type="ChEBI" id="CHEBI:15379"/>
        <dbReference type="ChEBI" id="CHEBI:16150"/>
        <dbReference type="ChEBI" id="CHEBI:17879"/>
        <dbReference type="ChEBI" id="CHEBI:57618"/>
        <dbReference type="ChEBI" id="CHEBI:58210"/>
        <dbReference type="EC" id="1.14.14.92"/>
    </reaction>
</comment>
<dbReference type="InterPro" id="IPR036866">
    <property type="entry name" value="RibonucZ/Hydroxyglut_hydro"/>
</dbReference>
<dbReference type="EMBL" id="KV878215">
    <property type="protein sequence ID" value="OJJ32484.1"/>
    <property type="molecule type" value="Genomic_DNA"/>
</dbReference>
<dbReference type="CDD" id="cd01725">
    <property type="entry name" value="LSm2"/>
    <property type="match status" value="1"/>
</dbReference>
<dbReference type="GO" id="GO:0008757">
    <property type="term" value="F:S-adenosylmethionine-dependent methyltransferase activity"/>
    <property type="evidence" value="ECO:0007669"/>
    <property type="project" value="InterPro"/>
</dbReference>
<name>A0A1L9RC40_ASPWE</name>
<feature type="compositionally biased region" description="Polar residues" evidence="21">
    <location>
        <begin position="205"/>
        <end position="217"/>
    </location>
</feature>
<dbReference type="Gene3D" id="3.40.50.150">
    <property type="entry name" value="Vaccinia Virus protein VP39"/>
    <property type="match status" value="1"/>
</dbReference>
<dbReference type="STRING" id="1073089.A0A1L9RC40"/>
<dbReference type="InterPro" id="IPR001128">
    <property type="entry name" value="Cyt_P450"/>
</dbReference>
<evidence type="ECO:0000256" key="17">
    <source>
        <dbReference type="ARBA" id="ARBA00072826"/>
    </source>
</evidence>
<evidence type="ECO:0000256" key="14">
    <source>
        <dbReference type="ARBA" id="ARBA00025892"/>
    </source>
</evidence>
<dbReference type="Gene3D" id="3.40.50.12650">
    <property type="match status" value="1"/>
</dbReference>
<dbReference type="GO" id="GO:0005634">
    <property type="term" value="C:nucleus"/>
    <property type="evidence" value="ECO:0007669"/>
    <property type="project" value="UniProtKB-SubCell"/>
</dbReference>
<feature type="region of interest" description="Disordered" evidence="21">
    <location>
        <begin position="196"/>
        <end position="254"/>
    </location>
</feature>
<dbReference type="PANTHER" id="PTHR23240">
    <property type="entry name" value="DNA CROSS-LINK REPAIR PROTEIN PSO2/SNM1-RELATED"/>
    <property type="match status" value="1"/>
</dbReference>
<dbReference type="SUPFAM" id="SSF50182">
    <property type="entry name" value="Sm-like ribonucleoproteins"/>
    <property type="match status" value="1"/>
</dbReference>
<dbReference type="SUPFAM" id="SSF56281">
    <property type="entry name" value="Metallo-hydrolase/oxidoreductase"/>
    <property type="match status" value="1"/>
</dbReference>
<evidence type="ECO:0000256" key="4">
    <source>
        <dbReference type="ARBA" id="ARBA00010617"/>
    </source>
</evidence>
<dbReference type="PANTHER" id="PTHR23240:SF6">
    <property type="entry name" value="DNA CROSS-LINK REPAIR 1A PROTEIN"/>
    <property type="match status" value="1"/>
</dbReference>
<evidence type="ECO:0000256" key="10">
    <source>
        <dbReference type="ARBA" id="ARBA00023136"/>
    </source>
</evidence>
<dbReference type="InterPro" id="IPR016654">
    <property type="entry name" value="U6_snRNA_Lsm2"/>
</dbReference>
<feature type="compositionally biased region" description="Basic and acidic residues" evidence="21">
    <location>
        <begin position="1197"/>
        <end position="1206"/>
    </location>
</feature>
<keyword evidence="13" id="KW-0539">Nucleus</keyword>
<dbReference type="GO" id="GO:0003684">
    <property type="term" value="F:damaged DNA binding"/>
    <property type="evidence" value="ECO:0007669"/>
    <property type="project" value="TreeGrafter"/>
</dbReference>
<dbReference type="GO" id="GO:0016020">
    <property type="term" value="C:membrane"/>
    <property type="evidence" value="ECO:0007669"/>
    <property type="project" value="UniProtKB-SubCell"/>
</dbReference>
<keyword evidence="12" id="KW-0234">DNA repair</keyword>
<keyword evidence="20" id="KW-0349">Heme</keyword>
<evidence type="ECO:0000256" key="7">
    <source>
        <dbReference type="ARBA" id="ARBA00023002"/>
    </source>
</evidence>
<evidence type="ECO:0000256" key="2">
    <source>
        <dbReference type="ARBA" id="ARBA00004370"/>
    </source>
</evidence>
<feature type="compositionally biased region" description="Pro residues" evidence="21">
    <location>
        <begin position="170"/>
        <end position="179"/>
    </location>
</feature>
<reference evidence="24" key="1">
    <citation type="journal article" date="2017" name="Genome Biol.">
        <title>Comparative genomics reveals high biological diversity and specific adaptations in the industrially and medically important fungal genus Aspergillus.</title>
        <authorList>
            <person name="de Vries R.P."/>
            <person name="Riley R."/>
            <person name="Wiebenga A."/>
            <person name="Aguilar-Osorio G."/>
            <person name="Amillis S."/>
            <person name="Uchima C.A."/>
            <person name="Anderluh G."/>
            <person name="Asadollahi M."/>
            <person name="Askin M."/>
            <person name="Barry K."/>
            <person name="Battaglia E."/>
            <person name="Bayram O."/>
            <person name="Benocci T."/>
            <person name="Braus-Stromeyer S.A."/>
            <person name="Caldana C."/>
            <person name="Canovas D."/>
            <person name="Cerqueira G.C."/>
            <person name="Chen F."/>
            <person name="Chen W."/>
            <person name="Choi C."/>
            <person name="Clum A."/>
            <person name="Dos Santos R.A."/>
            <person name="Damasio A.R."/>
            <person name="Diallinas G."/>
            <person name="Emri T."/>
            <person name="Fekete E."/>
            <person name="Flipphi M."/>
            <person name="Freyberg S."/>
            <person name="Gallo A."/>
            <person name="Gournas C."/>
            <person name="Habgood R."/>
            <person name="Hainaut M."/>
            <person name="Harispe M.L."/>
            <person name="Henrissat B."/>
            <person name="Hilden K.S."/>
            <person name="Hope R."/>
            <person name="Hossain A."/>
            <person name="Karabika E."/>
            <person name="Karaffa L."/>
            <person name="Karanyi Z."/>
            <person name="Krasevec N."/>
            <person name="Kuo A."/>
            <person name="Kusch H."/>
            <person name="LaButti K."/>
            <person name="Lagendijk E.L."/>
            <person name="Lapidus A."/>
            <person name="Levasseur A."/>
            <person name="Lindquist E."/>
            <person name="Lipzen A."/>
            <person name="Logrieco A.F."/>
            <person name="MacCabe A."/>
            <person name="Maekelae M.R."/>
            <person name="Malavazi I."/>
            <person name="Melin P."/>
            <person name="Meyer V."/>
            <person name="Mielnichuk N."/>
            <person name="Miskei M."/>
            <person name="Molnar A.P."/>
            <person name="Mule G."/>
            <person name="Ngan C.Y."/>
            <person name="Orejas M."/>
            <person name="Orosz E."/>
            <person name="Ouedraogo J.P."/>
            <person name="Overkamp K.M."/>
            <person name="Park H.-S."/>
            <person name="Perrone G."/>
            <person name="Piumi F."/>
            <person name="Punt P.J."/>
            <person name="Ram A.F."/>
            <person name="Ramon A."/>
            <person name="Rauscher S."/>
            <person name="Record E."/>
            <person name="Riano-Pachon D.M."/>
            <person name="Robert V."/>
            <person name="Roehrig J."/>
            <person name="Ruller R."/>
            <person name="Salamov A."/>
            <person name="Salih N.S."/>
            <person name="Samson R.A."/>
            <person name="Sandor E."/>
            <person name="Sanguinetti M."/>
            <person name="Schuetze T."/>
            <person name="Sepcic K."/>
            <person name="Shelest E."/>
            <person name="Sherlock G."/>
            <person name="Sophianopoulou V."/>
            <person name="Squina F.M."/>
            <person name="Sun H."/>
            <person name="Susca A."/>
            <person name="Todd R.B."/>
            <person name="Tsang A."/>
            <person name="Unkles S.E."/>
            <person name="van de Wiele N."/>
            <person name="van Rossen-Uffink D."/>
            <person name="Oliveira J.V."/>
            <person name="Vesth T.C."/>
            <person name="Visser J."/>
            <person name="Yu J.-H."/>
            <person name="Zhou M."/>
            <person name="Andersen M.R."/>
            <person name="Archer D.B."/>
            <person name="Baker S.E."/>
            <person name="Benoit I."/>
            <person name="Brakhage A.A."/>
            <person name="Braus G.H."/>
            <person name="Fischer R."/>
            <person name="Frisvad J.C."/>
            <person name="Goldman G.H."/>
            <person name="Houbraken J."/>
            <person name="Oakley B."/>
            <person name="Pocsi I."/>
            <person name="Scazzocchio C."/>
            <person name="Seiboth B."/>
            <person name="vanKuyk P.A."/>
            <person name="Wortman J."/>
            <person name="Dyer P.S."/>
            <person name="Grigoriev I.V."/>
        </authorList>
    </citation>
    <scope>NUCLEOTIDE SEQUENCE [LARGE SCALE GENOMIC DNA]</scope>
    <source>
        <strain evidence="24">DTO 134E9</strain>
    </source>
</reference>
<protein>
    <recommendedName>
        <fullName evidence="17">Benzoate 4-monooxygenase bphA</fullName>
        <ecNumber evidence="16">1.14.14.92</ecNumber>
    </recommendedName>
    <alternativeName>
        <fullName evidence="18">Benzoate-para-hydroxylase A</fullName>
    </alternativeName>
    <alternativeName>
        <fullName evidence="19">Cytochrome P450 monooxygenase cyp53A1</fullName>
    </alternativeName>
</protein>
<dbReference type="GO" id="GO:0006303">
    <property type="term" value="P:double-strand break repair via nonhomologous end joining"/>
    <property type="evidence" value="ECO:0007669"/>
    <property type="project" value="TreeGrafter"/>
</dbReference>
<feature type="region of interest" description="Disordered" evidence="21">
    <location>
        <begin position="131"/>
        <end position="183"/>
    </location>
</feature>
<dbReference type="InterPro" id="IPR011084">
    <property type="entry name" value="DRMBL"/>
</dbReference>
<feature type="domain" description="Sm" evidence="22">
    <location>
        <begin position="959"/>
        <end position="1033"/>
    </location>
</feature>
<dbReference type="InterPro" id="IPR013216">
    <property type="entry name" value="Methyltransf_11"/>
</dbReference>
<dbReference type="SUPFAM" id="SSF53335">
    <property type="entry name" value="S-adenosyl-L-methionine-dependent methyltransferases"/>
    <property type="match status" value="1"/>
</dbReference>
<accession>A0A1L9RC40</accession>
<dbReference type="InterPro" id="IPR047575">
    <property type="entry name" value="Sm"/>
</dbReference>
<dbReference type="GO" id="GO:0003723">
    <property type="term" value="F:RNA binding"/>
    <property type="evidence" value="ECO:0007669"/>
    <property type="project" value="InterPro"/>
</dbReference>
<dbReference type="GO" id="GO:0036297">
    <property type="term" value="P:interstrand cross-link repair"/>
    <property type="evidence" value="ECO:0007669"/>
    <property type="project" value="TreeGrafter"/>
</dbReference>
<evidence type="ECO:0000313" key="23">
    <source>
        <dbReference type="EMBL" id="OJJ32484.1"/>
    </source>
</evidence>
<evidence type="ECO:0000256" key="16">
    <source>
        <dbReference type="ARBA" id="ARBA00066552"/>
    </source>
</evidence>
<dbReference type="GO" id="GO:0018664">
    <property type="term" value="F:benzoate 4-monooxygenase activity"/>
    <property type="evidence" value="ECO:0007669"/>
    <property type="project" value="UniProtKB-EC"/>
</dbReference>
<dbReference type="OrthoDB" id="1470350at2759"/>
<keyword evidence="6" id="KW-0227">DNA damage</keyword>
<dbReference type="GO" id="GO:0020037">
    <property type="term" value="F:heme binding"/>
    <property type="evidence" value="ECO:0007669"/>
    <property type="project" value="InterPro"/>
</dbReference>
<dbReference type="FunFam" id="1.10.630.10:FF:000053">
    <property type="entry name" value="Cytochrome P450 benzoate 4-monooxygenase"/>
    <property type="match status" value="1"/>
</dbReference>
<keyword evidence="8 20" id="KW-0408">Iron</keyword>
<dbReference type="Gene3D" id="3.60.15.10">
    <property type="entry name" value="Ribonuclease Z/Hydroxyacylglutathione hydrolase-like"/>
    <property type="match status" value="1"/>
</dbReference>
<dbReference type="Pfam" id="PF01423">
    <property type="entry name" value="LSM"/>
    <property type="match status" value="1"/>
</dbReference>
<dbReference type="PRINTS" id="PR00385">
    <property type="entry name" value="P450"/>
</dbReference>
<feature type="compositionally biased region" description="Basic and acidic residues" evidence="21">
    <location>
        <begin position="1178"/>
        <end position="1191"/>
    </location>
</feature>
<dbReference type="FunFam" id="3.60.15.10:FF:000038">
    <property type="entry name" value="DNA cross-link repair protein pso2/snm1"/>
    <property type="match status" value="1"/>
</dbReference>
<comment type="similarity">
    <text evidence="3">Belongs to the DNA repair metallo-beta-lactamase (DRMBL) family.</text>
</comment>
<dbReference type="PROSITE" id="PS52002">
    <property type="entry name" value="SM"/>
    <property type="match status" value="1"/>
</dbReference>
<feature type="binding site" description="axial binding residue" evidence="20">
    <location>
        <position position="2276"/>
    </location>
    <ligand>
        <name>heme</name>
        <dbReference type="ChEBI" id="CHEBI:30413"/>
    </ligand>
    <ligandPart>
        <name>Fe</name>
        <dbReference type="ChEBI" id="CHEBI:18248"/>
    </ligandPart>
</feature>
<evidence type="ECO:0000256" key="19">
    <source>
        <dbReference type="ARBA" id="ARBA00082391"/>
    </source>
</evidence>
<evidence type="ECO:0000256" key="1">
    <source>
        <dbReference type="ARBA" id="ARBA00004123"/>
    </source>
</evidence>
<dbReference type="InterPro" id="IPR010920">
    <property type="entry name" value="LSM_dom_sf"/>
</dbReference>
<evidence type="ECO:0000313" key="24">
    <source>
        <dbReference type="Proteomes" id="UP000184383"/>
    </source>
</evidence>
<evidence type="ECO:0000256" key="21">
    <source>
        <dbReference type="SAM" id="MobiDB-lite"/>
    </source>
</evidence>
<keyword evidence="10" id="KW-0472">Membrane</keyword>
<feature type="region of interest" description="Disordered" evidence="21">
    <location>
        <begin position="1236"/>
        <end position="1257"/>
    </location>
</feature>
<evidence type="ECO:0000259" key="22">
    <source>
        <dbReference type="PROSITE" id="PS52002"/>
    </source>
</evidence>
<dbReference type="InterPro" id="IPR001163">
    <property type="entry name" value="Sm_dom_euk/arc"/>
</dbReference>
<keyword evidence="11" id="KW-0325">Glycoprotein</keyword>